<feature type="compositionally biased region" description="Basic and acidic residues" evidence="1">
    <location>
        <begin position="40"/>
        <end position="51"/>
    </location>
</feature>
<dbReference type="RefSeq" id="WP_369601485.1">
    <property type="nucleotide sequence ID" value="NZ_CP154858.1"/>
</dbReference>
<organism evidence="2">
    <name type="scientific">Thermohahella caldifontis</name>
    <dbReference type="NCBI Taxonomy" id="3142973"/>
    <lineage>
        <taxon>Bacteria</taxon>
        <taxon>Pseudomonadati</taxon>
        <taxon>Pseudomonadota</taxon>
        <taxon>Gammaproteobacteria</taxon>
        <taxon>Oceanospirillales</taxon>
        <taxon>Hahellaceae</taxon>
        <taxon>Thermohahella</taxon>
    </lineage>
</organism>
<dbReference type="KEGG" id="tcd:AAIA72_00370"/>
<proteinExistence type="predicted"/>
<feature type="compositionally biased region" description="Pro residues" evidence="1">
    <location>
        <begin position="52"/>
        <end position="61"/>
    </location>
</feature>
<protein>
    <recommendedName>
        <fullName evidence="3">DUF2986 domain-containing protein</fullName>
    </recommendedName>
</protein>
<feature type="region of interest" description="Disordered" evidence="1">
    <location>
        <begin position="1"/>
        <end position="61"/>
    </location>
</feature>
<evidence type="ECO:0000313" key="2">
    <source>
        <dbReference type="EMBL" id="XDT72478.1"/>
    </source>
</evidence>
<evidence type="ECO:0008006" key="3">
    <source>
        <dbReference type="Google" id="ProtNLM"/>
    </source>
</evidence>
<name>A0AB39UWM8_9GAMM</name>
<accession>A0AB39UWM8</accession>
<gene>
    <name evidence="2" type="ORF">AAIA72_00370</name>
</gene>
<sequence length="61" mass="6789">MCSTPRPVSRKPARKTSTPGYAGLNSRAQRRYAILANQAEARRQRREKEDAPPSPPGEDPL</sequence>
<dbReference type="AlphaFoldDB" id="A0AB39UWM8"/>
<evidence type="ECO:0000256" key="1">
    <source>
        <dbReference type="SAM" id="MobiDB-lite"/>
    </source>
</evidence>
<dbReference type="EMBL" id="CP154858">
    <property type="protein sequence ID" value="XDT72478.1"/>
    <property type="molecule type" value="Genomic_DNA"/>
</dbReference>
<reference evidence="2" key="1">
    <citation type="submission" date="2024-05" db="EMBL/GenBank/DDBJ databases">
        <title>Genome sequencing of novel strain.</title>
        <authorList>
            <person name="Ganbat D."/>
            <person name="Ganbat S."/>
            <person name="Lee S.-J."/>
        </authorList>
    </citation>
    <scope>NUCLEOTIDE SEQUENCE</scope>
    <source>
        <strain evidence="2">SMD15-11</strain>
    </source>
</reference>